<feature type="transmembrane region" description="Helical" evidence="1">
    <location>
        <begin position="243"/>
        <end position="267"/>
    </location>
</feature>
<reference evidence="2 3" key="1">
    <citation type="submission" date="2020-05" db="EMBL/GenBank/DDBJ databases">
        <title>Distinct polysaccharide utilization as determinants for interspecies competition between intestinal Prevotella spp.</title>
        <authorList>
            <person name="Galvez E.J.C."/>
            <person name="Iljazovic A."/>
            <person name="Strowig T."/>
        </authorList>
    </citation>
    <scope>NUCLEOTIDE SEQUENCE [LARGE SCALE GENOMIC DNA]</scope>
    <source>
        <strain evidence="2 3">PMUR</strain>
    </source>
</reference>
<sequence>MIYSIPYLIFFIFLLVLAVIVSEKKEDEALCRNLTNLGIAVFLVFFGCRGYIWHDWTLYAVVFDKISWSDLYMYDYFKHSEPLWLIYELTCKTLFDDYYFMAFVHTAINTALLVRFFSKYSISVLFALATYVAFNGFEISINLMRNSMAMFIFLNAIPYIEEKRIGRYLLLCAIATGIHFSSIVYIPMYFILNRNINKWVFLAAVLVSNAVLFSNVAIVLKLAEAMGIDNEILAAKIEAYSDFGMFGVSRFMLLQRFIITMMVFFYYDKLKEMSPHNRIFINALLIYIVGSYLTSEFSEMSKRIGILFSFSFWILCGYLIKCCYYVNNRRLFISFMSFVFLFNTYTSTAEKVMEYQNWLLGTADSYEVRMNSFNKNFIEIKQINSNKK</sequence>
<dbReference type="Proteomes" id="UP000714420">
    <property type="component" value="Unassembled WGS sequence"/>
</dbReference>
<feature type="transmembrane region" description="Helical" evidence="1">
    <location>
        <begin position="6"/>
        <end position="22"/>
    </location>
</feature>
<feature type="transmembrane region" description="Helical" evidence="1">
    <location>
        <begin position="98"/>
        <end position="117"/>
    </location>
</feature>
<comment type="caution">
    <text evidence="2">The sequence shown here is derived from an EMBL/GenBank/DDBJ whole genome shotgun (WGS) entry which is preliminary data.</text>
</comment>
<dbReference type="Pfam" id="PF14897">
    <property type="entry name" value="EpsG"/>
    <property type="match status" value="1"/>
</dbReference>
<dbReference type="InterPro" id="IPR049458">
    <property type="entry name" value="EpsG-like"/>
</dbReference>
<evidence type="ECO:0000313" key="3">
    <source>
        <dbReference type="Proteomes" id="UP000714420"/>
    </source>
</evidence>
<feature type="transmembrane region" description="Helical" evidence="1">
    <location>
        <begin position="199"/>
        <end position="223"/>
    </location>
</feature>
<feature type="transmembrane region" description="Helical" evidence="1">
    <location>
        <begin position="304"/>
        <end position="326"/>
    </location>
</feature>
<keyword evidence="1" id="KW-1133">Transmembrane helix</keyword>
<feature type="transmembrane region" description="Helical" evidence="1">
    <location>
        <begin position="165"/>
        <end position="192"/>
    </location>
</feature>
<gene>
    <name evidence="2" type="ORF">HPS56_00100</name>
</gene>
<feature type="transmembrane region" description="Helical" evidence="1">
    <location>
        <begin position="34"/>
        <end position="53"/>
    </location>
</feature>
<name>A0ABX2AL55_9BACT</name>
<keyword evidence="1" id="KW-0812">Transmembrane</keyword>
<evidence type="ECO:0000313" key="2">
    <source>
        <dbReference type="EMBL" id="NPD90772.1"/>
    </source>
</evidence>
<protein>
    <submittedName>
        <fullName evidence="2">EpsG family protein</fullName>
    </submittedName>
</protein>
<dbReference type="EMBL" id="JABKKF010000001">
    <property type="protein sequence ID" value="NPD90772.1"/>
    <property type="molecule type" value="Genomic_DNA"/>
</dbReference>
<accession>A0ABX2AL55</accession>
<feature type="transmembrane region" description="Helical" evidence="1">
    <location>
        <begin position="124"/>
        <end position="145"/>
    </location>
</feature>
<organism evidence="2 3">
    <name type="scientific">Xylanibacter muris</name>
    <dbReference type="NCBI Taxonomy" id="2736290"/>
    <lineage>
        <taxon>Bacteria</taxon>
        <taxon>Pseudomonadati</taxon>
        <taxon>Bacteroidota</taxon>
        <taxon>Bacteroidia</taxon>
        <taxon>Bacteroidales</taxon>
        <taxon>Prevotellaceae</taxon>
        <taxon>Xylanibacter</taxon>
    </lineage>
</organism>
<keyword evidence="3" id="KW-1185">Reference proteome</keyword>
<evidence type="ECO:0000256" key="1">
    <source>
        <dbReference type="SAM" id="Phobius"/>
    </source>
</evidence>
<keyword evidence="1" id="KW-0472">Membrane</keyword>
<proteinExistence type="predicted"/>
<feature type="transmembrane region" description="Helical" evidence="1">
    <location>
        <begin position="279"/>
        <end position="298"/>
    </location>
</feature>
<dbReference type="RefSeq" id="WP_172271960.1">
    <property type="nucleotide sequence ID" value="NZ_CASGMU010000015.1"/>
</dbReference>